<organism evidence="1 2">
    <name type="scientific">Halarchaeum acidiphilum MH1-52-1</name>
    <dbReference type="NCBI Taxonomy" id="1261545"/>
    <lineage>
        <taxon>Archaea</taxon>
        <taxon>Methanobacteriati</taxon>
        <taxon>Methanobacteriota</taxon>
        <taxon>Stenosarchaea group</taxon>
        <taxon>Halobacteria</taxon>
        <taxon>Halobacteriales</taxon>
        <taxon>Halobacteriaceae</taxon>
    </lineage>
</organism>
<keyword evidence="2" id="KW-1185">Reference proteome</keyword>
<name>U3AAR2_9EURY</name>
<dbReference type="AlphaFoldDB" id="U3AAR2"/>
<sequence>MLNFFVNSIDEEVALGLGENADLTPEGIYEVLVGATGDETSISSLCEKSTDAPHPNSILYHLREKFDGNAVERIGNTLLQQDTLEMLPQQVEVITDLHLRPYYSDEGDIDGLYHLESNRGTTAFHAYATLYARVRNK</sequence>
<gene>
    <name evidence="1" type="ORF">MBEHAL_0583</name>
</gene>
<reference evidence="1 2" key="1">
    <citation type="submission" date="2013-09" db="EMBL/GenBank/DDBJ databases">
        <title>Whole genome sequencing of Halarchaeum acidiphilum strain MH1-52-1.</title>
        <authorList>
            <person name="Shimane Y."/>
            <person name="Minegishi H."/>
            <person name="Nishi S."/>
            <person name="Echigo A."/>
            <person name="Shuto A."/>
            <person name="Konishi M."/>
            <person name="Ito T."/>
            <person name="Ohkuma M."/>
            <person name="Ohta Y."/>
            <person name="Nagano Y."/>
            <person name="Tsubouchi T."/>
            <person name="Mori K."/>
            <person name="Usui K."/>
            <person name="Kamekura M."/>
            <person name="Usami R."/>
            <person name="Takaki Y."/>
            <person name="Hatada Y."/>
        </authorList>
    </citation>
    <scope>NUCLEOTIDE SEQUENCE [LARGE SCALE GENOMIC DNA]</scope>
    <source>
        <strain evidence="1 2">JCM 16109</strain>
    </source>
</reference>
<comment type="caution">
    <text evidence="1">The sequence shown here is derived from an EMBL/GenBank/DDBJ whole genome shotgun (WGS) entry which is preliminary data.</text>
</comment>
<dbReference type="Proteomes" id="UP000016986">
    <property type="component" value="Unassembled WGS sequence"/>
</dbReference>
<evidence type="ECO:0000313" key="2">
    <source>
        <dbReference type="Proteomes" id="UP000016986"/>
    </source>
</evidence>
<dbReference type="EMBL" id="BATA01000009">
    <property type="protein sequence ID" value="GAD51823.1"/>
    <property type="molecule type" value="Genomic_DNA"/>
</dbReference>
<protein>
    <submittedName>
        <fullName evidence="1">Probable transposase</fullName>
    </submittedName>
</protein>
<accession>U3AAR2</accession>
<evidence type="ECO:0000313" key="1">
    <source>
        <dbReference type="EMBL" id="GAD51823.1"/>
    </source>
</evidence>
<proteinExistence type="predicted"/>
<dbReference type="eggNOG" id="arCOG06380">
    <property type="taxonomic scope" value="Archaea"/>
</dbReference>